<feature type="domain" description="BON" evidence="2">
    <location>
        <begin position="149"/>
        <end position="216"/>
    </location>
</feature>
<proteinExistence type="predicted"/>
<gene>
    <name evidence="3" type="ORF">LQ567_05165</name>
</gene>
<evidence type="ECO:0000313" key="3">
    <source>
        <dbReference type="EMBL" id="MCD2422142.1"/>
    </source>
</evidence>
<feature type="domain" description="BON" evidence="2">
    <location>
        <begin position="78"/>
        <end position="146"/>
    </location>
</feature>
<dbReference type="InterPro" id="IPR014004">
    <property type="entry name" value="Transpt-assoc_nodulatn_dom_bac"/>
</dbReference>
<dbReference type="EMBL" id="JAJNEC010000004">
    <property type="protein sequence ID" value="MCD2422142.1"/>
    <property type="molecule type" value="Genomic_DNA"/>
</dbReference>
<dbReference type="PANTHER" id="PTHR34606">
    <property type="entry name" value="BON DOMAIN-CONTAINING PROTEIN"/>
    <property type="match status" value="1"/>
</dbReference>
<evidence type="ECO:0000313" key="4">
    <source>
        <dbReference type="Proteomes" id="UP001199816"/>
    </source>
</evidence>
<dbReference type="InterPro" id="IPR007055">
    <property type="entry name" value="BON_dom"/>
</dbReference>
<evidence type="ECO:0000259" key="2">
    <source>
        <dbReference type="PROSITE" id="PS50914"/>
    </source>
</evidence>
<sequence>MKSDQKIQQDVIAALQWEPVLNAAEIGVAVTDGVVTLSGHVDQYIKKGKAESVTKRVKNVKAVAVNISVEISSKDNNNDTEIGQAIVDAFRWNSLIPQNNIIVKVENGYVTLEGRVEWQYQKQEAYNAVKSLLGVKEVYNLISVKPAISKTLVKDQIKKAMARNADIKSNKIDIDISGRKVTLKGTAGSWQERSLIENAAWCSPGVTTVIDEIEVR</sequence>
<dbReference type="Gene3D" id="3.30.1340.30">
    <property type="match status" value="3"/>
</dbReference>
<dbReference type="InterPro" id="IPR051686">
    <property type="entry name" value="Lipoprotein_DolP"/>
</dbReference>
<dbReference type="PANTHER" id="PTHR34606:SF4">
    <property type="entry name" value="OUTER MEMBRANE LIPOPROTEIN DOLP"/>
    <property type="match status" value="1"/>
</dbReference>
<dbReference type="PROSITE" id="PS50914">
    <property type="entry name" value="BON"/>
    <property type="match status" value="3"/>
</dbReference>
<dbReference type="SMART" id="SM00749">
    <property type="entry name" value="BON"/>
    <property type="match status" value="3"/>
</dbReference>
<keyword evidence="1" id="KW-0732">Signal</keyword>
<dbReference type="Pfam" id="PF04972">
    <property type="entry name" value="BON"/>
    <property type="match status" value="3"/>
</dbReference>
<dbReference type="RefSeq" id="WP_231003045.1">
    <property type="nucleotide sequence ID" value="NZ_JAJNEC010000004.1"/>
</dbReference>
<protein>
    <submittedName>
        <fullName evidence="3">BON domain-containing protein</fullName>
    </submittedName>
</protein>
<reference evidence="3 4" key="1">
    <citation type="submission" date="2021-11" db="EMBL/GenBank/DDBJ databases">
        <title>Genomic of Niabella pedocola.</title>
        <authorList>
            <person name="Wu T."/>
        </authorList>
    </citation>
    <scope>NUCLEOTIDE SEQUENCE [LARGE SCALE GENOMIC DNA]</scope>
    <source>
        <strain evidence="3 4">JCM 31011</strain>
    </source>
</reference>
<dbReference type="Proteomes" id="UP001199816">
    <property type="component" value="Unassembled WGS sequence"/>
</dbReference>
<comment type="caution">
    <text evidence="3">The sequence shown here is derived from an EMBL/GenBank/DDBJ whole genome shotgun (WGS) entry which is preliminary data.</text>
</comment>
<evidence type="ECO:0000256" key="1">
    <source>
        <dbReference type="ARBA" id="ARBA00022729"/>
    </source>
</evidence>
<feature type="domain" description="BON" evidence="2">
    <location>
        <begin position="3"/>
        <end position="71"/>
    </location>
</feature>
<name>A0ABS8PM10_9BACT</name>
<accession>A0ABS8PM10</accession>
<organism evidence="3 4">
    <name type="scientific">Niabella pedocola</name>
    <dbReference type="NCBI Taxonomy" id="1752077"/>
    <lineage>
        <taxon>Bacteria</taxon>
        <taxon>Pseudomonadati</taxon>
        <taxon>Bacteroidota</taxon>
        <taxon>Chitinophagia</taxon>
        <taxon>Chitinophagales</taxon>
        <taxon>Chitinophagaceae</taxon>
        <taxon>Niabella</taxon>
    </lineage>
</organism>
<keyword evidence="4" id="KW-1185">Reference proteome</keyword>